<accession>A0ABQ6I6M0</accession>
<feature type="region of interest" description="Disordered" evidence="1">
    <location>
        <begin position="1"/>
        <end position="20"/>
    </location>
</feature>
<evidence type="ECO:0000313" key="4">
    <source>
        <dbReference type="Proteomes" id="UP001157091"/>
    </source>
</evidence>
<keyword evidence="2" id="KW-1133">Transmembrane helix</keyword>
<evidence type="ECO:0008006" key="5">
    <source>
        <dbReference type="Google" id="ProtNLM"/>
    </source>
</evidence>
<comment type="caution">
    <text evidence="3">The sequence shown here is derived from an EMBL/GenBank/DDBJ whole genome shotgun (WGS) entry which is preliminary data.</text>
</comment>
<evidence type="ECO:0000313" key="3">
    <source>
        <dbReference type="EMBL" id="GMA25589.1"/>
    </source>
</evidence>
<proteinExistence type="predicted"/>
<protein>
    <recommendedName>
        <fullName evidence="5">Bacterial Ig-like domain-containing protein</fullName>
    </recommendedName>
</protein>
<evidence type="ECO:0000256" key="2">
    <source>
        <dbReference type="SAM" id="Phobius"/>
    </source>
</evidence>
<dbReference type="Proteomes" id="UP001157091">
    <property type="component" value="Unassembled WGS sequence"/>
</dbReference>
<gene>
    <name evidence="3" type="ORF">GCM10025864_33480</name>
</gene>
<feature type="compositionally biased region" description="Gly residues" evidence="1">
    <location>
        <begin position="90"/>
        <end position="102"/>
    </location>
</feature>
<name>A0ABQ6I6M0_9MICO</name>
<reference evidence="4" key="1">
    <citation type="journal article" date="2019" name="Int. J. Syst. Evol. Microbiol.">
        <title>The Global Catalogue of Microorganisms (GCM) 10K type strain sequencing project: providing services to taxonomists for standard genome sequencing and annotation.</title>
        <authorList>
            <consortium name="The Broad Institute Genomics Platform"/>
            <consortium name="The Broad Institute Genome Sequencing Center for Infectious Disease"/>
            <person name="Wu L."/>
            <person name="Ma J."/>
        </authorList>
    </citation>
    <scope>NUCLEOTIDE SEQUENCE [LARGE SCALE GENOMIC DNA]</scope>
    <source>
        <strain evidence="4">NBRC 106348</strain>
    </source>
</reference>
<feature type="transmembrane region" description="Helical" evidence="2">
    <location>
        <begin position="126"/>
        <end position="147"/>
    </location>
</feature>
<feature type="region of interest" description="Disordered" evidence="1">
    <location>
        <begin position="90"/>
        <end position="116"/>
    </location>
</feature>
<dbReference type="RefSeq" id="WP_284294143.1">
    <property type="nucleotide sequence ID" value="NZ_BSUK01000001.1"/>
</dbReference>
<sequence length="157" mass="15623">MTIPRLQRGEPETFSASGFQPGESVHAVIHSPQTIELASKAANSAGVVSWTFLVPESFDLGMHTAIATSDSIGDSTRAVSFEVYALTPSGGGTAPTGTGSGPVGTSSGGSTSSGGPSTLAATGANAIVVGSATAALLLLGLALRLATTVQRRKLPVR</sequence>
<feature type="compositionally biased region" description="Low complexity" evidence="1">
    <location>
        <begin position="103"/>
        <end position="116"/>
    </location>
</feature>
<keyword evidence="2" id="KW-0812">Transmembrane</keyword>
<organism evidence="3 4">
    <name type="scientific">Luteimicrobium album</name>
    <dbReference type="NCBI Taxonomy" id="1054550"/>
    <lineage>
        <taxon>Bacteria</taxon>
        <taxon>Bacillati</taxon>
        <taxon>Actinomycetota</taxon>
        <taxon>Actinomycetes</taxon>
        <taxon>Micrococcales</taxon>
        <taxon>Luteimicrobium</taxon>
    </lineage>
</organism>
<evidence type="ECO:0000256" key="1">
    <source>
        <dbReference type="SAM" id="MobiDB-lite"/>
    </source>
</evidence>
<keyword evidence="2" id="KW-0472">Membrane</keyword>
<dbReference type="EMBL" id="BSUK01000001">
    <property type="protein sequence ID" value="GMA25589.1"/>
    <property type="molecule type" value="Genomic_DNA"/>
</dbReference>
<keyword evidence="4" id="KW-1185">Reference proteome</keyword>